<evidence type="ECO:0000256" key="2">
    <source>
        <dbReference type="SAM" id="Phobius"/>
    </source>
</evidence>
<dbReference type="Gene3D" id="1.20.58.2200">
    <property type="match status" value="1"/>
</dbReference>
<dbReference type="AlphaFoldDB" id="A0A3E1K7M2"/>
<feature type="compositionally biased region" description="Acidic residues" evidence="1">
    <location>
        <begin position="686"/>
        <end position="699"/>
    </location>
</feature>
<name>A0A3E1K7M2_9GAMM</name>
<feature type="region of interest" description="Disordered" evidence="1">
    <location>
        <begin position="403"/>
        <end position="434"/>
    </location>
</feature>
<evidence type="ECO:0000256" key="1">
    <source>
        <dbReference type="SAM" id="MobiDB-lite"/>
    </source>
</evidence>
<comment type="caution">
    <text evidence="4">The sequence shown here is derived from an EMBL/GenBank/DDBJ whole genome shotgun (WGS) entry which is preliminary data.</text>
</comment>
<keyword evidence="2" id="KW-0812">Transmembrane</keyword>
<dbReference type="NCBIfam" id="TIGR03505">
    <property type="entry name" value="FimV_core"/>
    <property type="match status" value="1"/>
</dbReference>
<evidence type="ECO:0000259" key="3">
    <source>
        <dbReference type="Pfam" id="PF25800"/>
    </source>
</evidence>
<accession>A0A3E1K7M2</accession>
<feature type="compositionally biased region" description="Basic and acidic residues" evidence="1">
    <location>
        <begin position="403"/>
        <end position="416"/>
    </location>
</feature>
<evidence type="ECO:0000313" key="4">
    <source>
        <dbReference type="EMBL" id="RFF30049.1"/>
    </source>
</evidence>
<feature type="compositionally biased region" description="Acidic residues" evidence="1">
    <location>
        <begin position="755"/>
        <end position="780"/>
    </location>
</feature>
<dbReference type="InterPro" id="IPR057840">
    <property type="entry name" value="FimV_N"/>
</dbReference>
<dbReference type="NCBIfam" id="TIGR03504">
    <property type="entry name" value="FimV_Cterm"/>
    <property type="match status" value="1"/>
</dbReference>
<dbReference type="InterPro" id="IPR038440">
    <property type="entry name" value="FimV_C_sf"/>
</dbReference>
<dbReference type="EMBL" id="QUZK01000038">
    <property type="protein sequence ID" value="RFF30049.1"/>
    <property type="molecule type" value="Genomic_DNA"/>
</dbReference>
<organism evidence="4 5">
    <name type="scientific">Wenzhouxiangella sediminis</name>
    <dbReference type="NCBI Taxonomy" id="1792836"/>
    <lineage>
        <taxon>Bacteria</taxon>
        <taxon>Pseudomonadati</taxon>
        <taxon>Pseudomonadota</taxon>
        <taxon>Gammaproteobacteria</taxon>
        <taxon>Chromatiales</taxon>
        <taxon>Wenzhouxiangellaceae</taxon>
        <taxon>Wenzhouxiangella</taxon>
    </lineage>
</organism>
<gene>
    <name evidence="4" type="ORF">DZC52_09545</name>
</gene>
<proteinExistence type="predicted"/>
<feature type="compositionally biased region" description="Basic and acidic residues" evidence="1">
    <location>
        <begin position="164"/>
        <end position="173"/>
    </location>
</feature>
<feature type="compositionally biased region" description="Basic and acidic residues" evidence="1">
    <location>
        <begin position="723"/>
        <end position="739"/>
    </location>
</feature>
<keyword evidence="2" id="KW-1133">Transmembrane helix</keyword>
<dbReference type="RefSeq" id="WP_116650918.1">
    <property type="nucleotide sequence ID" value="NZ_QUZK01000038.1"/>
</dbReference>
<keyword evidence="2" id="KW-0472">Membrane</keyword>
<evidence type="ECO:0000313" key="5">
    <source>
        <dbReference type="Proteomes" id="UP000260351"/>
    </source>
</evidence>
<feature type="compositionally biased region" description="Low complexity" evidence="1">
    <location>
        <begin position="174"/>
        <end position="185"/>
    </location>
</feature>
<dbReference type="InterPro" id="IPR020011">
    <property type="entry name" value="FimV_C"/>
</dbReference>
<sequence>MANNAVRLITPVLLGALVLLFPADGLRALGLGEARVDSWLGQPLDVSIRLLEIESQAIESVSVGPASLEDFERLGVPSQSLGLGLEVTVDRQAQPPIVRVRSQRPVNDPIVQILIDARWSSGRVLREYTLFLDPPVMESAAPAREVSRPVESEPEPQRQPAPAEPERRPREQAAEPAPRPAQEPSRPAREEAAPAPASRGADTVTVARGDTLWSIAQDWRPDQNLSMDQVMLAIFNRNRNAFQGENINRLLSDARLDMPGVDEVRSVDRAEAQRRVREHMRSWQPGVAEDVPVVSDAGMPEASASPEQEEAETETETAQSEEDYRLDVVPPEEDQYSESSAVAEADIERVSDQLADVEEEIASEGLDSQAFDEHADEIRDALEQRDMAGLAVAEESLAELETRLREAREARAEQERMAQAAGGESATDSEEGDEIADYMTQLEEEFGTQDGDETAAGDEDMAMADEGAAGEAQGADPAGETDETATGAGDESGDMAAAEESTEQAAAETDAQEEASRPMTVTRTDSGGMPGWLWPVVGLLLLVLLVAAGLWWVRRRREAAEPGEESLAAADAVDSARAAVARNPEDLAAHLALLKMLADQGREQEFTDAFDQMYQEVDDESAAEWQEALSLAAAHVPDHPLLTPHETSIDDDFDRRADEMLGMLDVDESGSAGEPEFTSEARSEDDTFDLGEDEEEGFEAPEREKDSREDTFDEDMDLAVLSERLDDPSKEPGRDKSLDNDEDDADFGSFKELDEYSVGDATEDEPEEHSEAPVDIEDESAPQPDLDLDVSREQEADEVFGEAGTRDAEDLDLELSSDVEDVESEAESPDAGLDFDLGETAEAEPEEAIEPGEADEPEEEPGSLEIEEPEEPSEETEAPAAGGSLSDEDADVKLDLARAYISVDLGDSARTVLEEVISDGSEGKRAEAKKLLDSMV</sequence>
<feature type="domain" description="FimV N-terminal" evidence="3">
    <location>
        <begin position="29"/>
        <end position="135"/>
    </location>
</feature>
<feature type="compositionally biased region" description="Low complexity" evidence="1">
    <location>
        <begin position="496"/>
        <end position="509"/>
    </location>
</feature>
<dbReference type="Proteomes" id="UP000260351">
    <property type="component" value="Unassembled WGS sequence"/>
</dbReference>
<feature type="region of interest" description="Disordered" evidence="1">
    <location>
        <begin position="297"/>
        <end position="322"/>
    </location>
</feature>
<dbReference type="InterPro" id="IPR020012">
    <property type="entry name" value="LysM_FimV"/>
</dbReference>
<protein>
    <recommendedName>
        <fullName evidence="3">FimV N-terminal domain-containing protein</fullName>
    </recommendedName>
</protein>
<feature type="region of interest" description="Disordered" evidence="1">
    <location>
        <begin position="664"/>
        <end position="889"/>
    </location>
</feature>
<reference evidence="4 5" key="1">
    <citation type="submission" date="2018-08" db="EMBL/GenBank/DDBJ databases">
        <title>Wenzhouxiangella salilacus sp. nov., a novel bacterium isolated from a saline lake in Xinjiang Province, China.</title>
        <authorList>
            <person name="Han S."/>
        </authorList>
    </citation>
    <scope>NUCLEOTIDE SEQUENCE [LARGE SCALE GENOMIC DNA]</scope>
    <source>
        <strain evidence="4 5">XDB06</strain>
    </source>
</reference>
<dbReference type="Pfam" id="PF25800">
    <property type="entry name" value="FimV_N"/>
    <property type="match status" value="1"/>
</dbReference>
<feature type="region of interest" description="Disordered" evidence="1">
    <location>
        <begin position="468"/>
        <end position="528"/>
    </location>
</feature>
<feature type="compositionally biased region" description="Acidic residues" evidence="1">
    <location>
        <begin position="836"/>
        <end position="877"/>
    </location>
</feature>
<feature type="compositionally biased region" description="Acidic residues" evidence="1">
    <location>
        <begin position="307"/>
        <end position="321"/>
    </location>
</feature>
<dbReference type="OrthoDB" id="5298707at2"/>
<feature type="compositionally biased region" description="Low complexity" evidence="1">
    <location>
        <begin position="468"/>
        <end position="478"/>
    </location>
</feature>
<feature type="compositionally biased region" description="Basic and acidic residues" evidence="1">
    <location>
        <begin position="700"/>
        <end position="710"/>
    </location>
</feature>
<dbReference type="CDD" id="cd00118">
    <property type="entry name" value="LysM"/>
    <property type="match status" value="1"/>
</dbReference>
<feature type="transmembrane region" description="Helical" evidence="2">
    <location>
        <begin position="532"/>
        <end position="553"/>
    </location>
</feature>
<keyword evidence="5" id="KW-1185">Reference proteome</keyword>
<feature type="region of interest" description="Disordered" evidence="1">
    <location>
        <begin position="140"/>
        <end position="205"/>
    </location>
</feature>
<feature type="compositionally biased region" description="Acidic residues" evidence="1">
    <location>
        <begin position="809"/>
        <end position="828"/>
    </location>
</feature>
<dbReference type="InterPro" id="IPR018392">
    <property type="entry name" value="LysM"/>
</dbReference>